<dbReference type="Gene3D" id="1.10.238.160">
    <property type="match status" value="1"/>
</dbReference>
<sequence length="63" mass="7343">MEKLYYRINELSEILSMGKSTIWGLMKEGKFPQSIKISQGVTAWKSEDILKWVDEQSTKKMDS</sequence>
<dbReference type="Pfam" id="PF05930">
    <property type="entry name" value="Phage_AlpA"/>
    <property type="match status" value="1"/>
</dbReference>
<dbReference type="InterPro" id="IPR010260">
    <property type="entry name" value="AlpA"/>
</dbReference>
<dbReference type="SUPFAM" id="SSF46955">
    <property type="entry name" value="Putative DNA-binding domain"/>
    <property type="match status" value="1"/>
</dbReference>
<dbReference type="InterPro" id="IPR009061">
    <property type="entry name" value="DNA-bd_dom_put_sf"/>
</dbReference>
<accession>A0A0H4J0C0</accession>
<reference evidence="1 2" key="1">
    <citation type="submission" date="2015-03" db="EMBL/GenBank/DDBJ databases">
        <title>Comparative analysis of the OM43 clade including a novel species from Red Sea uncovers genomic and metabolic diversity among marine methylotrophs.</title>
        <authorList>
            <person name="Jimenez-Infante F."/>
            <person name="Ngugi D.K."/>
            <person name="Vinu M."/>
            <person name="Alam I."/>
            <person name="Kamau A."/>
            <person name="Blom J."/>
            <person name="Bajic V.B."/>
            <person name="Stingl U."/>
        </authorList>
    </citation>
    <scope>NUCLEOTIDE SEQUENCE [LARGE SCALE GENOMIC DNA]</scope>
    <source>
        <strain evidence="1 2">MBRSH7</strain>
    </source>
</reference>
<keyword evidence="2" id="KW-1185">Reference proteome</keyword>
<proteinExistence type="predicted"/>
<dbReference type="Proteomes" id="UP000066549">
    <property type="component" value="Chromosome"/>
</dbReference>
<gene>
    <name evidence="1" type="ORF">VI33_00300</name>
</gene>
<protein>
    <recommendedName>
        <fullName evidence="3">AlpA family transcriptional regulator</fullName>
    </recommendedName>
</protein>
<organism evidence="1 2">
    <name type="scientific">Methylophilales bacterium MBRS-H7</name>
    <dbReference type="NCBI Taxonomy" id="1623450"/>
    <lineage>
        <taxon>Bacteria</taxon>
        <taxon>Pseudomonadati</taxon>
        <taxon>Pseudomonadota</taxon>
        <taxon>Betaproteobacteria</taxon>
        <taxon>Nitrosomonadales</taxon>
        <taxon>OM43 clade</taxon>
    </lineage>
</organism>
<name>A0A0H4J0C0_9PROT</name>
<evidence type="ECO:0000313" key="2">
    <source>
        <dbReference type="Proteomes" id="UP000066549"/>
    </source>
</evidence>
<dbReference type="AlphaFoldDB" id="A0A0H4J0C0"/>
<dbReference type="EMBL" id="CP011002">
    <property type="protein sequence ID" value="AKO65253.1"/>
    <property type="molecule type" value="Genomic_DNA"/>
</dbReference>
<evidence type="ECO:0008006" key="3">
    <source>
        <dbReference type="Google" id="ProtNLM"/>
    </source>
</evidence>
<dbReference type="OrthoDB" id="9182156at2"/>
<evidence type="ECO:0000313" key="1">
    <source>
        <dbReference type="EMBL" id="AKO65253.1"/>
    </source>
</evidence>